<organism evidence="11 12">
    <name type="scientific">Streptomyces alboniger</name>
    <dbReference type="NCBI Taxonomy" id="132473"/>
    <lineage>
        <taxon>Bacteria</taxon>
        <taxon>Bacillati</taxon>
        <taxon>Actinomycetota</taxon>
        <taxon>Actinomycetes</taxon>
        <taxon>Kitasatosporales</taxon>
        <taxon>Streptomycetaceae</taxon>
        <taxon>Streptomyces</taxon>
        <taxon>Streptomyces aurantiacus group</taxon>
    </lineage>
</organism>
<dbReference type="InterPro" id="IPR046450">
    <property type="entry name" value="PA_dom_sf"/>
</dbReference>
<gene>
    <name evidence="11" type="ORF">CP975_29270</name>
</gene>
<dbReference type="InterPro" id="IPR041756">
    <property type="entry name" value="M28_SGAP-like"/>
</dbReference>
<dbReference type="Proteomes" id="UP000326553">
    <property type="component" value="Chromosome"/>
</dbReference>
<dbReference type="AlphaFoldDB" id="A0A5J6HNP8"/>
<feature type="domain" description="Peptidase M28" evidence="10">
    <location>
        <begin position="266"/>
        <end position="482"/>
    </location>
</feature>
<dbReference type="PANTHER" id="PTHR12147:SF26">
    <property type="entry name" value="PEPTIDASE M28 DOMAIN-CONTAINING PROTEIN"/>
    <property type="match status" value="1"/>
</dbReference>
<evidence type="ECO:0000256" key="6">
    <source>
        <dbReference type="ARBA" id="ARBA00022801"/>
    </source>
</evidence>
<dbReference type="Gene3D" id="3.40.630.10">
    <property type="entry name" value="Zn peptidases"/>
    <property type="match status" value="1"/>
</dbReference>
<evidence type="ECO:0000256" key="1">
    <source>
        <dbReference type="ARBA" id="ARBA00005957"/>
    </source>
</evidence>
<dbReference type="EMBL" id="CP023695">
    <property type="protein sequence ID" value="QEV21098.1"/>
    <property type="molecule type" value="Genomic_DNA"/>
</dbReference>
<keyword evidence="2" id="KW-0031">Aminopeptidase</keyword>
<dbReference type="GO" id="GO:0006508">
    <property type="term" value="P:proteolysis"/>
    <property type="evidence" value="ECO:0007669"/>
    <property type="project" value="UniProtKB-KW"/>
</dbReference>
<dbReference type="KEGG" id="salw:CP975_29270"/>
<evidence type="ECO:0000313" key="12">
    <source>
        <dbReference type="Proteomes" id="UP000326553"/>
    </source>
</evidence>
<evidence type="ECO:0000256" key="4">
    <source>
        <dbReference type="ARBA" id="ARBA00022723"/>
    </source>
</evidence>
<dbReference type="Pfam" id="PF04389">
    <property type="entry name" value="Peptidase_M28"/>
    <property type="match status" value="1"/>
</dbReference>
<dbReference type="OrthoDB" id="345880at2"/>
<dbReference type="InterPro" id="IPR003137">
    <property type="entry name" value="PA_domain"/>
</dbReference>
<name>A0A5J6HNP8_STRAD</name>
<dbReference type="SUPFAM" id="SSF53187">
    <property type="entry name" value="Zn-dependent exopeptidases"/>
    <property type="match status" value="1"/>
</dbReference>
<dbReference type="CDD" id="cd03876">
    <property type="entry name" value="M28_SGAP_like"/>
    <property type="match status" value="1"/>
</dbReference>
<reference evidence="11 12" key="1">
    <citation type="submission" date="2017-09" db="EMBL/GenBank/DDBJ databases">
        <authorList>
            <person name="Lee N."/>
            <person name="Cho B.-K."/>
        </authorList>
    </citation>
    <scope>NUCLEOTIDE SEQUENCE [LARGE SCALE GENOMIC DNA]</scope>
    <source>
        <strain evidence="11 12">ATCC 12461</strain>
    </source>
</reference>
<dbReference type="Pfam" id="PF02225">
    <property type="entry name" value="PA"/>
    <property type="match status" value="1"/>
</dbReference>
<keyword evidence="3" id="KW-0645">Protease</keyword>
<evidence type="ECO:0000256" key="3">
    <source>
        <dbReference type="ARBA" id="ARBA00022670"/>
    </source>
</evidence>
<sequence length="503" mass="53366">MCWSLMRTHRSTTGYGGNVLHRIQRKRAMTAGAVGVLFLAQLVISSSSAAAGESEVTPPPLSQDRIEKHLTRFERIADAHGGDRASGTQGYAESVDYTEKLLKKAGYSTQRQQFPFRYTRTLEEKLVLRDGSTPGVVVSGYSQSTPRGGLTARPTAVGGDTERRQGCRAGAYDGVPAGGRIALVDAGGCSMDDKQRVAADAGAAAVIVANTGPGELHTWLADPEAARIPIGGVTQETGRLLAAEARAGRTVQLTLRSLTERRTTENLIAVSPRGNPEHTVVSGAHLDSVPEGPGINDNGVAAAVLLESALAAAKDHGTRAEDNRLVFGFWGAEEFGLLGSQHYVDSLTQEERERTGLYLNLEMIGSPNYGLFTLDSKATDPVTGQRPAPGSDEIERELTDAFAAQGRTSLPGPADGRSDYVAFLGAGIPTGGLYGGSFEAKTPEQAALWGGTAGRPYDPCYHLTCDRTAQYSREAATLHGQAFQTVLTHYSRHRLGEAAAHHG</sequence>
<dbReference type="PANTHER" id="PTHR12147">
    <property type="entry name" value="METALLOPEPTIDASE M28 FAMILY MEMBER"/>
    <property type="match status" value="1"/>
</dbReference>
<dbReference type="InterPro" id="IPR045175">
    <property type="entry name" value="M28_fam"/>
</dbReference>
<dbReference type="CDD" id="cd04816">
    <property type="entry name" value="PA_SaNapH_like"/>
    <property type="match status" value="1"/>
</dbReference>
<evidence type="ECO:0000313" key="11">
    <source>
        <dbReference type="EMBL" id="QEV21098.1"/>
    </source>
</evidence>
<dbReference type="InterPro" id="IPR007484">
    <property type="entry name" value="Peptidase_M28"/>
</dbReference>
<keyword evidence="12" id="KW-1185">Reference proteome</keyword>
<dbReference type="GO" id="GO:0046872">
    <property type="term" value="F:metal ion binding"/>
    <property type="evidence" value="ECO:0007669"/>
    <property type="project" value="UniProtKB-KW"/>
</dbReference>
<keyword evidence="7" id="KW-0862">Zinc</keyword>
<evidence type="ECO:0000256" key="5">
    <source>
        <dbReference type="ARBA" id="ARBA00022729"/>
    </source>
</evidence>
<evidence type="ECO:0000259" key="9">
    <source>
        <dbReference type="Pfam" id="PF02225"/>
    </source>
</evidence>
<evidence type="ECO:0000259" key="10">
    <source>
        <dbReference type="Pfam" id="PF04389"/>
    </source>
</evidence>
<keyword evidence="6" id="KW-0378">Hydrolase</keyword>
<evidence type="ECO:0000256" key="7">
    <source>
        <dbReference type="ARBA" id="ARBA00022833"/>
    </source>
</evidence>
<dbReference type="GO" id="GO:0004177">
    <property type="term" value="F:aminopeptidase activity"/>
    <property type="evidence" value="ECO:0007669"/>
    <property type="project" value="UniProtKB-KW"/>
</dbReference>
<protein>
    <submittedName>
        <fullName evidence="11">M28 family peptidase</fullName>
    </submittedName>
</protein>
<keyword evidence="5" id="KW-0732">Signal</keyword>
<evidence type="ECO:0000256" key="8">
    <source>
        <dbReference type="SAM" id="MobiDB-lite"/>
    </source>
</evidence>
<proteinExistence type="inferred from homology"/>
<feature type="domain" description="PA" evidence="9">
    <location>
        <begin position="163"/>
        <end position="240"/>
    </location>
</feature>
<accession>A0A5J6HNP8</accession>
<dbReference type="SUPFAM" id="SSF52025">
    <property type="entry name" value="PA domain"/>
    <property type="match status" value="1"/>
</dbReference>
<comment type="similarity">
    <text evidence="1">Belongs to the peptidase M28 family. M28A subfamily.</text>
</comment>
<keyword evidence="4" id="KW-0479">Metal-binding</keyword>
<feature type="region of interest" description="Disordered" evidence="8">
    <location>
        <begin position="140"/>
        <end position="164"/>
    </location>
</feature>
<dbReference type="Gene3D" id="3.50.30.30">
    <property type="match status" value="1"/>
</dbReference>
<dbReference type="GO" id="GO:0008235">
    <property type="term" value="F:metalloexopeptidase activity"/>
    <property type="evidence" value="ECO:0007669"/>
    <property type="project" value="InterPro"/>
</dbReference>
<evidence type="ECO:0000256" key="2">
    <source>
        <dbReference type="ARBA" id="ARBA00022438"/>
    </source>
</evidence>